<keyword evidence="4" id="KW-0677">Repeat</keyword>
<dbReference type="InterPro" id="IPR018097">
    <property type="entry name" value="EGF_Ca-bd_CS"/>
</dbReference>
<dbReference type="FunFam" id="2.10.25.10:FF:000122">
    <property type="entry name" value="Protein crumbs homolog 2"/>
    <property type="match status" value="1"/>
</dbReference>
<dbReference type="CDD" id="cd00054">
    <property type="entry name" value="EGF_CA"/>
    <property type="match status" value="1"/>
</dbReference>
<dbReference type="SUPFAM" id="SSF57440">
    <property type="entry name" value="Kringle-like"/>
    <property type="match status" value="1"/>
</dbReference>
<dbReference type="InterPro" id="IPR000152">
    <property type="entry name" value="EGF-type_Asp/Asn_hydroxyl_site"/>
</dbReference>
<dbReference type="InterPro" id="IPR038178">
    <property type="entry name" value="Kringle_sf"/>
</dbReference>
<dbReference type="PANTHER" id="PTHR24049">
    <property type="entry name" value="CRUMBS FAMILY MEMBER"/>
    <property type="match status" value="1"/>
</dbReference>
<dbReference type="PROSITE" id="PS01187">
    <property type="entry name" value="EGF_CA"/>
    <property type="match status" value="1"/>
</dbReference>
<gene>
    <name evidence="12" type="ORF">CHS0354_019271</name>
</gene>
<protein>
    <submittedName>
        <fullName evidence="12">Uncharacterized protein</fullName>
    </submittedName>
</protein>
<dbReference type="SMART" id="SM00181">
    <property type="entry name" value="EGF"/>
    <property type="match status" value="2"/>
</dbReference>
<dbReference type="InterPro" id="IPR001881">
    <property type="entry name" value="EGF-like_Ca-bd_dom"/>
</dbReference>
<accession>A0AAE0VE32</accession>
<dbReference type="InterPro" id="IPR000742">
    <property type="entry name" value="EGF"/>
</dbReference>
<dbReference type="Proteomes" id="UP001195483">
    <property type="component" value="Unassembled WGS sequence"/>
</dbReference>
<evidence type="ECO:0000256" key="8">
    <source>
        <dbReference type="PROSITE-ProRule" id="PRU00121"/>
    </source>
</evidence>
<dbReference type="InterPro" id="IPR013806">
    <property type="entry name" value="Kringle-like"/>
</dbReference>
<dbReference type="Pfam" id="PF00051">
    <property type="entry name" value="Kringle"/>
    <property type="match status" value="1"/>
</dbReference>
<sequence>MTNVPLSCLLLLLNANIFSGACVVGEYGSWNPWDDCSETCGGGNQSRWRSLCCPTVNGAWDDCRARYNKTELYLFEDRNCSESCFNGGTYISGLGCACPQRYRDICCSTQIDECASSPCKNGGSCEDLVNGYICTCPSGLTSHDCSTDCFFKSSLYVGQVSQTIDNVTCDRWDVHLIPGNLLASKLPDPKLSDAANFCRDPDGKGHPWCYISGNGLKTWEFCDVLFCEGLYY</sequence>
<evidence type="ECO:0000256" key="6">
    <source>
        <dbReference type="ARBA" id="ARBA00023180"/>
    </source>
</evidence>
<evidence type="ECO:0000256" key="4">
    <source>
        <dbReference type="ARBA" id="ARBA00022737"/>
    </source>
</evidence>
<keyword evidence="3 9" id="KW-0732">Signal</keyword>
<dbReference type="EMBL" id="JAEAOA010001194">
    <property type="protein sequence ID" value="KAK3575953.1"/>
    <property type="molecule type" value="Genomic_DNA"/>
</dbReference>
<keyword evidence="5 7" id="KW-1015">Disulfide bond</keyword>
<dbReference type="InterPro" id="IPR000001">
    <property type="entry name" value="Kringle"/>
</dbReference>
<reference evidence="12" key="1">
    <citation type="journal article" date="2021" name="Genome Biol. Evol.">
        <title>A High-Quality Reference Genome for a Parasitic Bivalve with Doubly Uniparental Inheritance (Bivalvia: Unionida).</title>
        <authorList>
            <person name="Smith C.H."/>
        </authorList>
    </citation>
    <scope>NUCLEOTIDE SEQUENCE</scope>
    <source>
        <strain evidence="12">CHS0354</strain>
    </source>
</reference>
<evidence type="ECO:0000256" key="2">
    <source>
        <dbReference type="ARBA" id="ARBA00022572"/>
    </source>
</evidence>
<evidence type="ECO:0000259" key="11">
    <source>
        <dbReference type="PROSITE" id="PS50070"/>
    </source>
</evidence>
<dbReference type="PRINTS" id="PR00018">
    <property type="entry name" value="KRINGLE"/>
</dbReference>
<comment type="caution">
    <text evidence="7">Lacks conserved residue(s) required for the propagation of feature annotation.</text>
</comment>
<dbReference type="Pfam" id="PF00008">
    <property type="entry name" value="EGF"/>
    <property type="match status" value="1"/>
</dbReference>
<feature type="domain" description="EGF-like" evidence="10">
    <location>
        <begin position="110"/>
        <end position="146"/>
    </location>
</feature>
<keyword evidence="2 8" id="KW-0420">Kringle</keyword>
<reference evidence="12" key="3">
    <citation type="submission" date="2023-05" db="EMBL/GenBank/DDBJ databases">
        <authorList>
            <person name="Smith C.H."/>
        </authorList>
    </citation>
    <scope>NUCLEOTIDE SEQUENCE</scope>
    <source>
        <strain evidence="12">CHS0354</strain>
        <tissue evidence="12">Mantle</tissue>
    </source>
</reference>
<keyword evidence="1 7" id="KW-0245">EGF-like domain</keyword>
<evidence type="ECO:0000256" key="7">
    <source>
        <dbReference type="PROSITE-ProRule" id="PRU00076"/>
    </source>
</evidence>
<dbReference type="InterPro" id="IPR051022">
    <property type="entry name" value="Notch_Cell-Fate_Det"/>
</dbReference>
<feature type="domain" description="Kringle" evidence="11">
    <location>
        <begin position="156"/>
        <end position="227"/>
    </location>
</feature>
<dbReference type="AlphaFoldDB" id="A0AAE0VE32"/>
<dbReference type="PRINTS" id="PR00010">
    <property type="entry name" value="EGFBLOOD"/>
</dbReference>
<dbReference type="PROSITE" id="PS00010">
    <property type="entry name" value="ASX_HYDROXYL"/>
    <property type="match status" value="1"/>
</dbReference>
<evidence type="ECO:0000313" key="13">
    <source>
        <dbReference type="Proteomes" id="UP001195483"/>
    </source>
</evidence>
<proteinExistence type="predicted"/>
<reference evidence="12" key="2">
    <citation type="journal article" date="2021" name="Genome Biol. Evol.">
        <title>Developing a high-quality reference genome for a parasitic bivalve with doubly uniparental inheritance (Bivalvia: Unionida).</title>
        <authorList>
            <person name="Smith C.H."/>
        </authorList>
    </citation>
    <scope>NUCLEOTIDE SEQUENCE</scope>
    <source>
        <strain evidence="12">CHS0354</strain>
        <tissue evidence="12">Mantle</tissue>
    </source>
</reference>
<dbReference type="InterPro" id="IPR000884">
    <property type="entry name" value="TSP1_rpt"/>
</dbReference>
<dbReference type="SMART" id="SM00179">
    <property type="entry name" value="EGF_CA"/>
    <property type="match status" value="1"/>
</dbReference>
<dbReference type="PROSITE" id="PS50070">
    <property type="entry name" value="KRINGLE_2"/>
    <property type="match status" value="1"/>
</dbReference>
<evidence type="ECO:0000313" key="12">
    <source>
        <dbReference type="EMBL" id="KAK3575953.1"/>
    </source>
</evidence>
<dbReference type="SUPFAM" id="SSF57196">
    <property type="entry name" value="EGF/Laminin"/>
    <property type="match status" value="1"/>
</dbReference>
<keyword evidence="13" id="KW-1185">Reference proteome</keyword>
<dbReference type="Gene3D" id="2.40.20.10">
    <property type="entry name" value="Plasminogen Kringle 4"/>
    <property type="match status" value="1"/>
</dbReference>
<dbReference type="GO" id="GO:0005509">
    <property type="term" value="F:calcium ion binding"/>
    <property type="evidence" value="ECO:0007669"/>
    <property type="project" value="InterPro"/>
</dbReference>
<feature type="signal peptide" evidence="9">
    <location>
        <begin position="1"/>
        <end position="20"/>
    </location>
</feature>
<comment type="caution">
    <text evidence="12">The sequence shown here is derived from an EMBL/GenBank/DDBJ whole genome shotgun (WGS) entry which is preliminary data.</text>
</comment>
<evidence type="ECO:0000256" key="9">
    <source>
        <dbReference type="SAM" id="SignalP"/>
    </source>
</evidence>
<name>A0AAE0VE32_9BIVA</name>
<organism evidence="12 13">
    <name type="scientific">Potamilus streckersoni</name>
    <dbReference type="NCBI Taxonomy" id="2493646"/>
    <lineage>
        <taxon>Eukaryota</taxon>
        <taxon>Metazoa</taxon>
        <taxon>Spiralia</taxon>
        <taxon>Lophotrochozoa</taxon>
        <taxon>Mollusca</taxon>
        <taxon>Bivalvia</taxon>
        <taxon>Autobranchia</taxon>
        <taxon>Heteroconchia</taxon>
        <taxon>Palaeoheterodonta</taxon>
        <taxon>Unionida</taxon>
        <taxon>Unionoidea</taxon>
        <taxon>Unionidae</taxon>
        <taxon>Ambleminae</taxon>
        <taxon>Lampsilini</taxon>
        <taxon>Potamilus</taxon>
    </lineage>
</organism>
<feature type="disulfide bond" evidence="7">
    <location>
        <begin position="136"/>
        <end position="145"/>
    </location>
</feature>
<dbReference type="SMART" id="SM00130">
    <property type="entry name" value="KR"/>
    <property type="match status" value="1"/>
</dbReference>
<dbReference type="Gene3D" id="2.10.25.10">
    <property type="entry name" value="Laminin"/>
    <property type="match status" value="1"/>
</dbReference>
<evidence type="ECO:0000256" key="1">
    <source>
        <dbReference type="ARBA" id="ARBA00022536"/>
    </source>
</evidence>
<evidence type="ECO:0000256" key="5">
    <source>
        <dbReference type="ARBA" id="ARBA00023157"/>
    </source>
</evidence>
<dbReference type="PROSITE" id="PS50026">
    <property type="entry name" value="EGF_3"/>
    <property type="match status" value="1"/>
</dbReference>
<feature type="chain" id="PRO_5042056038" evidence="9">
    <location>
        <begin position="21"/>
        <end position="232"/>
    </location>
</feature>
<evidence type="ECO:0000259" key="10">
    <source>
        <dbReference type="PROSITE" id="PS50026"/>
    </source>
</evidence>
<keyword evidence="6" id="KW-0325">Glycoprotein</keyword>
<evidence type="ECO:0000256" key="3">
    <source>
        <dbReference type="ARBA" id="ARBA00022729"/>
    </source>
</evidence>
<dbReference type="PROSITE" id="PS50092">
    <property type="entry name" value="TSP1"/>
    <property type="match status" value="1"/>
</dbReference>